<keyword evidence="4" id="KW-0378">Hydrolase</keyword>
<evidence type="ECO:0000256" key="1">
    <source>
        <dbReference type="ARBA" id="ARBA00010835"/>
    </source>
</evidence>
<gene>
    <name evidence="4" type="primary">arfB</name>
    <name evidence="4" type="ORF">J3U88_31510</name>
</gene>
<dbReference type="Gene3D" id="3.30.160.20">
    <property type="match status" value="1"/>
</dbReference>
<dbReference type="SUPFAM" id="SSF75620">
    <property type="entry name" value="Release factor"/>
    <property type="match status" value="1"/>
</dbReference>
<dbReference type="Pfam" id="PF00472">
    <property type="entry name" value="RF-1"/>
    <property type="match status" value="1"/>
</dbReference>
<dbReference type="Proteomes" id="UP000664417">
    <property type="component" value="Unassembled WGS sequence"/>
</dbReference>
<dbReference type="GO" id="GO:0072344">
    <property type="term" value="P:rescue of stalled ribosome"/>
    <property type="evidence" value="ECO:0007669"/>
    <property type="project" value="TreeGrafter"/>
</dbReference>
<dbReference type="NCBIfam" id="NF006718">
    <property type="entry name" value="PRK09256.1"/>
    <property type="match status" value="1"/>
</dbReference>
<feature type="compositionally biased region" description="Basic residues" evidence="2">
    <location>
        <begin position="120"/>
        <end position="133"/>
    </location>
</feature>
<dbReference type="PANTHER" id="PTHR47814">
    <property type="entry name" value="PEPTIDYL-TRNA HYDROLASE ARFB"/>
    <property type="match status" value="1"/>
</dbReference>
<feature type="compositionally biased region" description="Basic residues" evidence="2">
    <location>
        <begin position="101"/>
        <end position="112"/>
    </location>
</feature>
<dbReference type="AlphaFoldDB" id="A0A8J7QL10"/>
<sequence>MIQITERIAIHPNEIQEEFMQASGPGGQHVNKVASSVRLRFNVGESSLPPFLKQRLLASSDQRLTAEGVLVITSQRFRSQFQNREDALSKLVSIIRSAAKPPRRRVKTKPSRGAKERRLNEKKKRSAIKKGRSGRFSSDD</sequence>
<dbReference type="GO" id="GO:0003747">
    <property type="term" value="F:translation release factor activity"/>
    <property type="evidence" value="ECO:0007669"/>
    <property type="project" value="InterPro"/>
</dbReference>
<feature type="region of interest" description="Disordered" evidence="2">
    <location>
        <begin position="99"/>
        <end position="140"/>
    </location>
</feature>
<dbReference type="EMBL" id="JAFREP010000047">
    <property type="protein sequence ID" value="MBO1323036.1"/>
    <property type="molecule type" value="Genomic_DNA"/>
</dbReference>
<reference evidence="4" key="1">
    <citation type="submission" date="2021-03" db="EMBL/GenBank/DDBJ databases">
        <authorList>
            <person name="Wang G."/>
        </authorList>
    </citation>
    <scope>NUCLEOTIDE SEQUENCE</scope>
    <source>
        <strain evidence="4">KCTC 12899</strain>
    </source>
</reference>
<comment type="similarity">
    <text evidence="1">Belongs to the prokaryotic/mitochondrial release factor family.</text>
</comment>
<dbReference type="GO" id="GO:0004045">
    <property type="term" value="F:peptidyl-tRNA hydrolase activity"/>
    <property type="evidence" value="ECO:0007669"/>
    <property type="project" value="UniProtKB-EC"/>
</dbReference>
<evidence type="ECO:0000259" key="3">
    <source>
        <dbReference type="Pfam" id="PF00472"/>
    </source>
</evidence>
<dbReference type="InterPro" id="IPR045853">
    <property type="entry name" value="Pep_chain_release_fac_I_sf"/>
</dbReference>
<evidence type="ECO:0000313" key="4">
    <source>
        <dbReference type="EMBL" id="MBO1323036.1"/>
    </source>
</evidence>
<dbReference type="FunFam" id="3.30.160.20:FF:000046">
    <property type="entry name" value="Peptidyl-tRNA hydrolase ICT1"/>
    <property type="match status" value="1"/>
</dbReference>
<proteinExistence type="inferred from homology"/>
<dbReference type="EC" id="3.1.1.29" evidence="4"/>
<dbReference type="PANTHER" id="PTHR47814:SF1">
    <property type="entry name" value="PEPTIDYL-TRNA HYDROLASE ARFB"/>
    <property type="match status" value="1"/>
</dbReference>
<name>A0A8J7QL10_9BACT</name>
<evidence type="ECO:0000256" key="2">
    <source>
        <dbReference type="SAM" id="MobiDB-lite"/>
    </source>
</evidence>
<dbReference type="InterPro" id="IPR000352">
    <property type="entry name" value="Pep_chain_release_fac_I"/>
</dbReference>
<keyword evidence="5" id="KW-1185">Reference proteome</keyword>
<accession>A0A8J7QL10</accession>
<dbReference type="GO" id="GO:0043022">
    <property type="term" value="F:ribosome binding"/>
    <property type="evidence" value="ECO:0007669"/>
    <property type="project" value="TreeGrafter"/>
</dbReference>
<dbReference type="RefSeq" id="WP_207863008.1">
    <property type="nucleotide sequence ID" value="NZ_JAFREP010000047.1"/>
</dbReference>
<feature type="domain" description="Prokaryotic-type class I peptide chain release factors" evidence="3">
    <location>
        <begin position="6"/>
        <end position="132"/>
    </location>
</feature>
<protein>
    <submittedName>
        <fullName evidence="4">Aminoacyl-tRNA hydrolase</fullName>
        <ecNumber evidence="4">3.1.1.29</ecNumber>
    </submittedName>
</protein>
<evidence type="ECO:0000313" key="5">
    <source>
        <dbReference type="Proteomes" id="UP000664417"/>
    </source>
</evidence>
<organism evidence="4 5">
    <name type="scientific">Acanthopleuribacter pedis</name>
    <dbReference type="NCBI Taxonomy" id="442870"/>
    <lineage>
        <taxon>Bacteria</taxon>
        <taxon>Pseudomonadati</taxon>
        <taxon>Acidobacteriota</taxon>
        <taxon>Holophagae</taxon>
        <taxon>Acanthopleuribacterales</taxon>
        <taxon>Acanthopleuribacteraceae</taxon>
        <taxon>Acanthopleuribacter</taxon>
    </lineage>
</organism>
<comment type="caution">
    <text evidence="4">The sequence shown here is derived from an EMBL/GenBank/DDBJ whole genome shotgun (WGS) entry which is preliminary data.</text>
</comment>